<dbReference type="EMBL" id="JARJCM010000026">
    <property type="protein sequence ID" value="KAJ7039557.1"/>
    <property type="molecule type" value="Genomic_DNA"/>
</dbReference>
<feature type="compositionally biased region" description="Basic and acidic residues" evidence="1">
    <location>
        <begin position="1"/>
        <end position="16"/>
    </location>
</feature>
<dbReference type="Proteomes" id="UP001218188">
    <property type="component" value="Unassembled WGS sequence"/>
</dbReference>
<gene>
    <name evidence="2" type="ORF">C8F04DRAFT_1085677</name>
</gene>
<dbReference type="AlphaFoldDB" id="A0AAD6T5D4"/>
<comment type="caution">
    <text evidence="2">The sequence shown here is derived from an EMBL/GenBank/DDBJ whole genome shotgun (WGS) entry which is preliminary data.</text>
</comment>
<evidence type="ECO:0000313" key="3">
    <source>
        <dbReference type="Proteomes" id="UP001218188"/>
    </source>
</evidence>
<feature type="region of interest" description="Disordered" evidence="1">
    <location>
        <begin position="1"/>
        <end position="21"/>
    </location>
</feature>
<protein>
    <submittedName>
        <fullName evidence="2">Uncharacterized protein</fullName>
    </submittedName>
</protein>
<reference evidence="2" key="1">
    <citation type="submission" date="2023-03" db="EMBL/GenBank/DDBJ databases">
        <title>Massive genome expansion in bonnet fungi (Mycena s.s.) driven by repeated elements and novel gene families across ecological guilds.</title>
        <authorList>
            <consortium name="Lawrence Berkeley National Laboratory"/>
            <person name="Harder C.B."/>
            <person name="Miyauchi S."/>
            <person name="Viragh M."/>
            <person name="Kuo A."/>
            <person name="Thoen E."/>
            <person name="Andreopoulos B."/>
            <person name="Lu D."/>
            <person name="Skrede I."/>
            <person name="Drula E."/>
            <person name="Henrissat B."/>
            <person name="Morin E."/>
            <person name="Kohler A."/>
            <person name="Barry K."/>
            <person name="LaButti K."/>
            <person name="Morin E."/>
            <person name="Salamov A."/>
            <person name="Lipzen A."/>
            <person name="Mereny Z."/>
            <person name="Hegedus B."/>
            <person name="Baldrian P."/>
            <person name="Stursova M."/>
            <person name="Weitz H."/>
            <person name="Taylor A."/>
            <person name="Grigoriev I.V."/>
            <person name="Nagy L.G."/>
            <person name="Martin F."/>
            <person name="Kauserud H."/>
        </authorList>
    </citation>
    <scope>NUCLEOTIDE SEQUENCE</scope>
    <source>
        <strain evidence="2">CBHHK200</strain>
    </source>
</reference>
<sequence length="204" mass="21897">MQFSSHHHDLIHDKSPPHSGSQACAKLSSMIVKARPICTCLIIAPEDWRSLMNSGWMVHRVVFQTAVSGLKSCTHNAPPLAVPQGMGPKANWHTHQVLGNNEANVASKRCVHLLRCTHPFLLQAPLPSCICLLYALPCRLRVLPPLCTESALPNAQGGGANSAPPGGQARTMGVEFRSTVPCIASRPPCLGLSLPTSKTTHNLL</sequence>
<evidence type="ECO:0000256" key="1">
    <source>
        <dbReference type="SAM" id="MobiDB-lite"/>
    </source>
</evidence>
<keyword evidence="3" id="KW-1185">Reference proteome</keyword>
<proteinExistence type="predicted"/>
<accession>A0AAD6T5D4</accession>
<organism evidence="2 3">
    <name type="scientific">Mycena alexandri</name>
    <dbReference type="NCBI Taxonomy" id="1745969"/>
    <lineage>
        <taxon>Eukaryota</taxon>
        <taxon>Fungi</taxon>
        <taxon>Dikarya</taxon>
        <taxon>Basidiomycota</taxon>
        <taxon>Agaricomycotina</taxon>
        <taxon>Agaricomycetes</taxon>
        <taxon>Agaricomycetidae</taxon>
        <taxon>Agaricales</taxon>
        <taxon>Marasmiineae</taxon>
        <taxon>Mycenaceae</taxon>
        <taxon>Mycena</taxon>
    </lineage>
</organism>
<evidence type="ECO:0000313" key="2">
    <source>
        <dbReference type="EMBL" id="KAJ7039557.1"/>
    </source>
</evidence>
<name>A0AAD6T5D4_9AGAR</name>